<evidence type="ECO:0000313" key="3">
    <source>
        <dbReference type="Proteomes" id="UP000257014"/>
    </source>
</evidence>
<evidence type="ECO:0000313" key="2">
    <source>
        <dbReference type="EMBL" id="REJ25905.1"/>
    </source>
</evidence>
<dbReference type="AlphaFoldDB" id="A0A3E0JZN6"/>
<reference evidence="2 3" key="1">
    <citation type="submission" date="2018-03" db="EMBL/GenBank/DDBJ databases">
        <authorList>
            <person name="Keele B.F."/>
        </authorList>
    </citation>
    <scope>NUCLEOTIDE SEQUENCE [LARGE SCALE GENOMIC DNA]</scope>
    <source>
        <strain evidence="2">ZCTH4_d</strain>
    </source>
</reference>
<proteinExistence type="predicted"/>
<dbReference type="Proteomes" id="UP000257014">
    <property type="component" value="Unassembled WGS sequence"/>
</dbReference>
<sequence length="66" mass="7116">MVPQEEAGGQEGKGENLPGGPSMGRRAFRLGDGEKAWNPQRLLSCFCFSAGFNMDQCAMARALPLK</sequence>
<evidence type="ECO:0000256" key="1">
    <source>
        <dbReference type="SAM" id="MobiDB-lite"/>
    </source>
</evidence>
<gene>
    <name evidence="2" type="ORF">C6P37_14280</name>
</gene>
<dbReference type="EMBL" id="QEWE01000029">
    <property type="protein sequence ID" value="REJ25905.1"/>
    <property type="molecule type" value="Genomic_DNA"/>
</dbReference>
<organism evidence="2 3">
    <name type="scientific">Caldibacillus debilis</name>
    <dbReference type="NCBI Taxonomy" id="301148"/>
    <lineage>
        <taxon>Bacteria</taxon>
        <taxon>Bacillati</taxon>
        <taxon>Bacillota</taxon>
        <taxon>Bacilli</taxon>
        <taxon>Bacillales</taxon>
        <taxon>Bacillaceae</taxon>
        <taxon>Caldibacillus</taxon>
    </lineage>
</organism>
<feature type="region of interest" description="Disordered" evidence="1">
    <location>
        <begin position="1"/>
        <end position="28"/>
    </location>
</feature>
<accession>A0A3E0JZN6</accession>
<protein>
    <submittedName>
        <fullName evidence="2">Uncharacterized protein</fullName>
    </submittedName>
</protein>
<name>A0A3E0JZN6_9BACI</name>
<comment type="caution">
    <text evidence="2">The sequence shown here is derived from an EMBL/GenBank/DDBJ whole genome shotgun (WGS) entry which is preliminary data.</text>
</comment>